<evidence type="ECO:0000256" key="4">
    <source>
        <dbReference type="SAM" id="MobiDB-lite"/>
    </source>
</evidence>
<evidence type="ECO:0000259" key="5">
    <source>
        <dbReference type="PROSITE" id="PS51366"/>
    </source>
</evidence>
<dbReference type="InterPro" id="IPR003891">
    <property type="entry name" value="Initiation_fac_eIF4g_MI"/>
</dbReference>
<dbReference type="OrthoDB" id="361797at2759"/>
<comment type="similarity">
    <text evidence="2">Belongs to the CWC22 family.</text>
</comment>
<dbReference type="InterPro" id="IPR016024">
    <property type="entry name" value="ARM-type_fold"/>
</dbReference>
<dbReference type="InterPro" id="IPR003890">
    <property type="entry name" value="MIF4G-like_typ-3"/>
</dbReference>
<dbReference type="GO" id="GO:0042274">
    <property type="term" value="P:ribosomal small subunit biogenesis"/>
    <property type="evidence" value="ECO:0007669"/>
    <property type="project" value="TreeGrafter"/>
</dbReference>
<dbReference type="Gene3D" id="1.25.40.180">
    <property type="match status" value="1"/>
</dbReference>
<feature type="compositionally biased region" description="Basic and acidic residues" evidence="4">
    <location>
        <begin position="225"/>
        <end position="240"/>
    </location>
</feature>
<dbReference type="GO" id="GO:0003723">
    <property type="term" value="F:RNA binding"/>
    <property type="evidence" value="ECO:0007669"/>
    <property type="project" value="InterPro"/>
</dbReference>
<evidence type="ECO:0000256" key="1">
    <source>
        <dbReference type="ARBA" id="ARBA00004604"/>
    </source>
</evidence>
<protein>
    <recommendedName>
        <fullName evidence="5">MI domain-containing protein</fullName>
    </recommendedName>
</protein>
<dbReference type="InterPro" id="IPR050781">
    <property type="entry name" value="CWC22_splicing_factor"/>
</dbReference>
<feature type="compositionally biased region" description="Basic residues" evidence="4">
    <location>
        <begin position="55"/>
        <end position="64"/>
    </location>
</feature>
<gene>
    <name evidence="6" type="ORF">INT46_004472</name>
</gene>
<dbReference type="AlphaFoldDB" id="A0A8H7QHV2"/>
<sequence>MRPQQQSFKKGGYKKHAPTPGSTLPRSMQEELDEQETDDRKFGKKFTIKASTRKELRKQKKVDKGKRNAERHQKKRPINEEAIKANNNNNKRQKTESSTQIKKQQPKQKEIIEKAPAATNRKTKSSAEAMKRLEKSNPGLYKMLQSDNLIQTESGKVVVDDGDFEQDDRDIAYWEKKLGLNKKKDKSLGKEFEEDGLLEVLGEIEGEEGENDDDLEYLRKKRQRKTDQKKKNSMEEKAEEVMDDMFAGFESGEEEEEEEEEEEDTDSDEDMDMDMDMDGLLDENDSEEESDDDEEAELIDEDDVDSDELAFEEKSDQDESNDETITEVPKSVEQPKSNVLSKYVPPHLRKAPAGKSEMQIKLHKQLQGQLNRLSESNMESILLEIEKCYGTYPRHDVTATLTDIILTSISQKANLLDSFVITYATIVASLYRLIGIEFAAHLVQTLVEMFEKEYKKCKESIQRGDDNEDGGPEGAKESKNLLTLILELYNFQVLSCIIIYDLVRMLIENLDENSVELLLRIIRTAGPEMRSDDPTSLKHIIDEIQKETAKRDPATISTRHKFMLETIANVKNNKIKSGQTANGHGDKEMVSKMKKFLNGLSKKRTVRSTEALRVSLDDIRNVETKGKWWLVGASWKDNLVGTSSKYSTTKVPEDLKKDQSLQEALLKLARKQGMNTDIRRTIFVTIMSSEDYLDAFEKLMKLGLSEVQQREICRVMLQCTGNEKTFNPYYMLVSKRLCEVDHSFKVTFQYCLWDFLRECGESEVGGLERSASENIVNEESSRNIRISKLSNMAKFYASLIADGALTLAVLKSVNFMSVQRNGRIFLEILFANLLLQLHSGGAQSIANVFAKIIELRTLAQGCQFFILETVIHGKHTGLDEDDLEKIQWSSKIAREVLGAK</sequence>
<feature type="domain" description="MI" evidence="5">
    <location>
        <begin position="677"/>
        <end position="815"/>
    </location>
</feature>
<dbReference type="PANTHER" id="PTHR18034">
    <property type="entry name" value="CELL CYCLE CONTROL PROTEIN CWF22-RELATED"/>
    <property type="match status" value="1"/>
</dbReference>
<dbReference type="PROSITE" id="PS51366">
    <property type="entry name" value="MI"/>
    <property type="match status" value="1"/>
</dbReference>
<evidence type="ECO:0000313" key="6">
    <source>
        <dbReference type="EMBL" id="KAG2192469.1"/>
    </source>
</evidence>
<feature type="region of interest" description="Disordered" evidence="4">
    <location>
        <begin position="200"/>
        <end position="342"/>
    </location>
</feature>
<name>A0A8H7QHV2_9FUNG</name>
<feature type="region of interest" description="Disordered" evidence="4">
    <location>
        <begin position="1"/>
        <end position="127"/>
    </location>
</feature>
<dbReference type="Proteomes" id="UP000650833">
    <property type="component" value="Unassembled WGS sequence"/>
</dbReference>
<evidence type="ECO:0000256" key="2">
    <source>
        <dbReference type="ARBA" id="ARBA00006856"/>
    </source>
</evidence>
<feature type="compositionally biased region" description="Basic and acidic residues" evidence="4">
    <location>
        <begin position="65"/>
        <end position="83"/>
    </location>
</feature>
<dbReference type="Pfam" id="PF02854">
    <property type="entry name" value="MIF4G"/>
    <property type="match status" value="1"/>
</dbReference>
<dbReference type="EMBL" id="JAEPRC010000722">
    <property type="protein sequence ID" value="KAG2192469.1"/>
    <property type="molecule type" value="Genomic_DNA"/>
</dbReference>
<dbReference type="SMART" id="SM00543">
    <property type="entry name" value="MIF4G"/>
    <property type="match status" value="1"/>
</dbReference>
<proteinExistence type="inferred from homology"/>
<keyword evidence="7" id="KW-1185">Reference proteome</keyword>
<reference evidence="6" key="1">
    <citation type="submission" date="2020-12" db="EMBL/GenBank/DDBJ databases">
        <title>Metabolic potential, ecology and presence of endohyphal bacteria is reflected in genomic diversity of Mucoromycotina.</title>
        <authorList>
            <person name="Muszewska A."/>
            <person name="Okrasinska A."/>
            <person name="Steczkiewicz K."/>
            <person name="Drgas O."/>
            <person name="Orlowska M."/>
            <person name="Perlinska-Lenart U."/>
            <person name="Aleksandrzak-Piekarczyk T."/>
            <person name="Szatraj K."/>
            <person name="Zielenkiewicz U."/>
            <person name="Pilsyk S."/>
            <person name="Malc E."/>
            <person name="Mieczkowski P."/>
            <person name="Kruszewska J.S."/>
            <person name="Biernat P."/>
            <person name="Pawlowska J."/>
        </authorList>
    </citation>
    <scope>NUCLEOTIDE SEQUENCE</scope>
    <source>
        <strain evidence="6">CBS 226.32</strain>
    </source>
</reference>
<comment type="subcellular location">
    <subcellularLocation>
        <location evidence="1">Nucleus</location>
        <location evidence="1">Nucleolus</location>
    </subcellularLocation>
</comment>
<dbReference type="PANTHER" id="PTHR18034:SF4">
    <property type="entry name" value="NUCLEOLAR MIF4G DOMAIN-CONTAINING PROTEIN 1"/>
    <property type="match status" value="1"/>
</dbReference>
<dbReference type="GO" id="GO:0005730">
    <property type="term" value="C:nucleolus"/>
    <property type="evidence" value="ECO:0007669"/>
    <property type="project" value="UniProtKB-SubCell"/>
</dbReference>
<dbReference type="SMART" id="SM00544">
    <property type="entry name" value="MA3"/>
    <property type="match status" value="1"/>
</dbReference>
<comment type="caution">
    <text evidence="6">The sequence shown here is derived from an EMBL/GenBank/DDBJ whole genome shotgun (WGS) entry which is preliminary data.</text>
</comment>
<evidence type="ECO:0000256" key="3">
    <source>
        <dbReference type="ARBA" id="ARBA00023242"/>
    </source>
</evidence>
<keyword evidence="3" id="KW-0539">Nucleus</keyword>
<feature type="compositionally biased region" description="Acidic residues" evidence="4">
    <location>
        <begin position="251"/>
        <end position="325"/>
    </location>
</feature>
<feature type="compositionally biased region" description="Acidic residues" evidence="4">
    <location>
        <begin position="200"/>
        <end position="215"/>
    </location>
</feature>
<organism evidence="6 7">
    <name type="scientific">Mucor plumbeus</name>
    <dbReference type="NCBI Taxonomy" id="97098"/>
    <lineage>
        <taxon>Eukaryota</taxon>
        <taxon>Fungi</taxon>
        <taxon>Fungi incertae sedis</taxon>
        <taxon>Mucoromycota</taxon>
        <taxon>Mucoromycotina</taxon>
        <taxon>Mucoromycetes</taxon>
        <taxon>Mucorales</taxon>
        <taxon>Mucorineae</taxon>
        <taxon>Mucoraceae</taxon>
        <taxon>Mucor</taxon>
    </lineage>
</organism>
<dbReference type="Pfam" id="PF02847">
    <property type="entry name" value="MA3"/>
    <property type="match status" value="1"/>
</dbReference>
<evidence type="ECO:0000313" key="7">
    <source>
        <dbReference type="Proteomes" id="UP000650833"/>
    </source>
</evidence>
<accession>A0A8H7QHV2</accession>
<dbReference type="SUPFAM" id="SSF48371">
    <property type="entry name" value="ARM repeat"/>
    <property type="match status" value="1"/>
</dbReference>